<dbReference type="Pfam" id="PF11122">
    <property type="entry name" value="Spore-coat_CotD"/>
    <property type="match status" value="1"/>
</dbReference>
<accession>A0A366EIL6</accession>
<dbReference type="EMBL" id="QNRI01000001">
    <property type="protein sequence ID" value="RBP01570.1"/>
    <property type="molecule type" value="Genomic_DNA"/>
</dbReference>
<gene>
    <name evidence="1" type="ORF">DES48_101307</name>
</gene>
<keyword evidence="1" id="KW-0946">Virion</keyword>
<name>A0A366EIL6_9BACI</name>
<dbReference type="OrthoDB" id="2455195at2"/>
<protein>
    <submittedName>
        <fullName evidence="1">Spore coat protein D</fullName>
    </submittedName>
</protein>
<keyword evidence="2" id="KW-1185">Reference proteome</keyword>
<dbReference type="InterPro" id="IPR020108">
    <property type="entry name" value="Spore_coat_CotD"/>
</dbReference>
<dbReference type="STRING" id="200904.GCA_900168775_01803"/>
<evidence type="ECO:0000313" key="1">
    <source>
        <dbReference type="EMBL" id="RBP01570.1"/>
    </source>
</evidence>
<sequence length="86" mass="9768">MRPRPHGCMTGPAKTVVCPTNCNEVHTFSQSDVNYIHPSHTNVVNHHTIKNTHFYPHSTSYQNTVNSTNVYGGSFEVPNQRPPFFR</sequence>
<evidence type="ECO:0000313" key="2">
    <source>
        <dbReference type="Proteomes" id="UP000252254"/>
    </source>
</evidence>
<reference evidence="1 2" key="1">
    <citation type="submission" date="2018-06" db="EMBL/GenBank/DDBJ databases">
        <title>Genomic Encyclopedia of Type Strains, Phase IV (KMG-IV): sequencing the most valuable type-strain genomes for metagenomic binning, comparative biology and taxonomic classification.</title>
        <authorList>
            <person name="Goeker M."/>
        </authorList>
    </citation>
    <scope>NUCLEOTIDE SEQUENCE [LARGE SCALE GENOMIC DNA]</scope>
    <source>
        <strain evidence="1 2">DSM 15140</strain>
    </source>
</reference>
<dbReference type="Proteomes" id="UP000252254">
    <property type="component" value="Unassembled WGS sequence"/>
</dbReference>
<organism evidence="1 2">
    <name type="scientific">Paraliobacillus ryukyuensis</name>
    <dbReference type="NCBI Taxonomy" id="200904"/>
    <lineage>
        <taxon>Bacteria</taxon>
        <taxon>Bacillati</taxon>
        <taxon>Bacillota</taxon>
        <taxon>Bacilli</taxon>
        <taxon>Bacillales</taxon>
        <taxon>Bacillaceae</taxon>
        <taxon>Paraliobacillus</taxon>
    </lineage>
</organism>
<dbReference type="AlphaFoldDB" id="A0A366EIL6"/>
<keyword evidence="1" id="KW-0167">Capsid protein</keyword>
<proteinExistence type="predicted"/>
<dbReference type="RefSeq" id="WP_079709664.1">
    <property type="nucleotide sequence ID" value="NZ_BAABQN010000001.1"/>
</dbReference>
<comment type="caution">
    <text evidence="1">The sequence shown here is derived from an EMBL/GenBank/DDBJ whole genome shotgun (WGS) entry which is preliminary data.</text>
</comment>